<organism evidence="1">
    <name type="scientific">Arundo donax</name>
    <name type="common">Giant reed</name>
    <name type="synonym">Donax arundinaceus</name>
    <dbReference type="NCBI Taxonomy" id="35708"/>
    <lineage>
        <taxon>Eukaryota</taxon>
        <taxon>Viridiplantae</taxon>
        <taxon>Streptophyta</taxon>
        <taxon>Embryophyta</taxon>
        <taxon>Tracheophyta</taxon>
        <taxon>Spermatophyta</taxon>
        <taxon>Magnoliopsida</taxon>
        <taxon>Liliopsida</taxon>
        <taxon>Poales</taxon>
        <taxon>Poaceae</taxon>
        <taxon>PACMAD clade</taxon>
        <taxon>Arundinoideae</taxon>
        <taxon>Arundineae</taxon>
        <taxon>Arundo</taxon>
    </lineage>
</organism>
<reference evidence="1" key="1">
    <citation type="submission" date="2014-09" db="EMBL/GenBank/DDBJ databases">
        <authorList>
            <person name="Magalhaes I.L.F."/>
            <person name="Oliveira U."/>
            <person name="Santos F.R."/>
            <person name="Vidigal T.H.D.A."/>
            <person name="Brescovit A.D."/>
            <person name="Santos A.J."/>
        </authorList>
    </citation>
    <scope>NUCLEOTIDE SEQUENCE</scope>
    <source>
        <tissue evidence="1">Shoot tissue taken approximately 20 cm above the soil surface</tissue>
    </source>
</reference>
<sequence>MVLGIRALDVVALTTSSGVKPSILCWTIAAARG</sequence>
<evidence type="ECO:0000313" key="1">
    <source>
        <dbReference type="EMBL" id="JAE18779.1"/>
    </source>
</evidence>
<dbReference type="EMBL" id="GBRH01179117">
    <property type="protein sequence ID" value="JAE18779.1"/>
    <property type="molecule type" value="Transcribed_RNA"/>
</dbReference>
<dbReference type="AlphaFoldDB" id="A0A0A9G5P0"/>
<accession>A0A0A9G5P0</accession>
<reference evidence="1" key="2">
    <citation type="journal article" date="2015" name="Data Brief">
        <title>Shoot transcriptome of the giant reed, Arundo donax.</title>
        <authorList>
            <person name="Barrero R.A."/>
            <person name="Guerrero F.D."/>
            <person name="Moolhuijzen P."/>
            <person name="Goolsby J.A."/>
            <person name="Tidwell J."/>
            <person name="Bellgard S.E."/>
            <person name="Bellgard M.I."/>
        </authorList>
    </citation>
    <scope>NUCLEOTIDE SEQUENCE</scope>
    <source>
        <tissue evidence="1">Shoot tissue taken approximately 20 cm above the soil surface</tissue>
    </source>
</reference>
<name>A0A0A9G5P0_ARUDO</name>
<protein>
    <submittedName>
        <fullName evidence="1">Uncharacterized protein</fullName>
    </submittedName>
</protein>
<proteinExistence type="predicted"/>